<evidence type="ECO:0000259" key="25">
    <source>
        <dbReference type="PROSITE" id="PS50287"/>
    </source>
</evidence>
<comment type="catalytic activity">
    <reaction evidence="16">
        <text>The enzyme cleaves angiotensin-converting enzyme 2 (EC 3.4.17.23) and cleaves influenzea A and B virus and coronavirus spike glycoproteins at arginine residues.</text>
        <dbReference type="EC" id="3.4.21.122"/>
    </reaction>
</comment>
<gene>
    <name evidence="27" type="primary">tmprss2.14.S</name>
</gene>
<evidence type="ECO:0000256" key="18">
    <source>
        <dbReference type="ARBA" id="ARBA00066608"/>
    </source>
</evidence>
<dbReference type="InterPro" id="IPR001254">
    <property type="entry name" value="Trypsin_dom"/>
</dbReference>
<reference evidence="26" key="1">
    <citation type="submission" date="2024-06" db="UniProtKB">
        <authorList>
            <consortium name="RefSeq"/>
        </authorList>
    </citation>
    <scope>NUCLEOTIDE SEQUENCE [LARGE SCALE GENOMIC DNA]</scope>
    <source>
        <strain evidence="26">J_2021</strain>
    </source>
</reference>
<dbReference type="InterPro" id="IPR033116">
    <property type="entry name" value="TRYPSIN_SER"/>
</dbReference>
<dbReference type="PROSITE" id="PS00135">
    <property type="entry name" value="TRYPSIN_SER"/>
    <property type="match status" value="1"/>
</dbReference>
<dbReference type="InterPro" id="IPR043504">
    <property type="entry name" value="Peptidase_S1_PA_chymotrypsin"/>
</dbReference>
<dbReference type="Proteomes" id="UP000186698">
    <property type="component" value="Chromosome 2S"/>
</dbReference>
<keyword evidence="10" id="KW-0735">Signal-anchor</keyword>
<dbReference type="EC" id="3.4.21.122" evidence="18"/>
<keyword evidence="13" id="KW-0865">Zymogen</keyword>
<proteinExistence type="predicted"/>
<evidence type="ECO:0000256" key="1">
    <source>
        <dbReference type="ARBA" id="ARBA00004401"/>
    </source>
</evidence>
<accession>A0A8J0UBD5</accession>
<evidence type="ECO:0000256" key="9">
    <source>
        <dbReference type="ARBA" id="ARBA00022825"/>
    </source>
</evidence>
<evidence type="ECO:0000256" key="5">
    <source>
        <dbReference type="ARBA" id="ARBA00022670"/>
    </source>
</evidence>
<evidence type="ECO:0000256" key="16">
    <source>
        <dbReference type="ARBA" id="ARBA00052436"/>
    </source>
</evidence>
<evidence type="ECO:0000256" key="8">
    <source>
        <dbReference type="ARBA" id="ARBA00022813"/>
    </source>
</evidence>
<evidence type="ECO:0000313" key="26">
    <source>
        <dbReference type="Proteomes" id="UP000186698"/>
    </source>
</evidence>
<dbReference type="GeneID" id="108709251"/>
<evidence type="ECO:0000256" key="11">
    <source>
        <dbReference type="ARBA" id="ARBA00022989"/>
    </source>
</evidence>
<dbReference type="SUPFAM" id="SSF50494">
    <property type="entry name" value="Trypsin-like serine proteases"/>
    <property type="match status" value="1"/>
</dbReference>
<evidence type="ECO:0000256" key="4">
    <source>
        <dbReference type="ARBA" id="ARBA00022525"/>
    </source>
</evidence>
<dbReference type="GO" id="GO:0004252">
    <property type="term" value="F:serine-type endopeptidase activity"/>
    <property type="evidence" value="ECO:0007669"/>
    <property type="project" value="InterPro"/>
</dbReference>
<dbReference type="Gene3D" id="3.10.250.10">
    <property type="entry name" value="SRCR-like domain"/>
    <property type="match status" value="1"/>
</dbReference>
<dbReference type="InterPro" id="IPR018114">
    <property type="entry name" value="TRYPSIN_HIS"/>
</dbReference>
<dbReference type="FunFam" id="2.40.10.10:FF:000003">
    <property type="entry name" value="Transmembrane serine protease 3"/>
    <property type="match status" value="1"/>
</dbReference>
<keyword evidence="12 23" id="KW-0472">Membrane</keyword>
<dbReference type="InterPro" id="IPR001190">
    <property type="entry name" value="SRCR"/>
</dbReference>
<dbReference type="PROSITE" id="PS01209">
    <property type="entry name" value="LDLRA_1"/>
    <property type="match status" value="1"/>
</dbReference>
<comment type="caution">
    <text evidence="21">Lacks conserved residue(s) required for the propagation of feature annotation.</text>
</comment>
<evidence type="ECO:0000256" key="6">
    <source>
        <dbReference type="ARBA" id="ARBA00022692"/>
    </source>
</evidence>
<name>A0A8J0UBD5_XENLA</name>
<keyword evidence="4" id="KW-0964">Secreted</keyword>
<dbReference type="PROSITE" id="PS50287">
    <property type="entry name" value="SRCR_2"/>
    <property type="match status" value="1"/>
</dbReference>
<keyword evidence="8" id="KW-0068">Autocatalytic cleavage</keyword>
<sequence length="511" mass="54737">MIHFVFSHLHVQQNSTEPNVYGSIPMSTDTSDPQFNQQVYLIGSIPPEAKKEAGTWCTARRKKIVCIVSSVCVLIAAAIIIAVLYSIYAPITTPRSNCQKACGTSGTCVLSSQWCNGVSDCPNREDEAICSESRACQMTCGSSGICVLYTQWCNGISECPSGEDEKNCVRLYGPSFQLQAYSPENAIWLPVCYDKWSDIAGKTACQDIGYNISTYYTSSQLLASSNGYLMLQSSNVMGKLYKNLNYSATCPSGNTVSLRCINCGLSTKVDSRIVGGTVAFAGDWPWQIILMKQVGTSTYLCGGSIITPYWIVTAAHCIYGSTSTPSAFKVFAGTLGLQSFSSAGNLVGRALVHPSYTSTTQNYDVALLKLTTALVFTTNLRPVCLPNVGMAWAEGQPCWISGWGTTSDGGSISYSLMAASVPLISSTTCNQAAVYGGAITSAMMCAGYLNGGTDTCQGDSGGPLVTKTNSLWWLVGDTSWGYGCAKANKPGVYGNVTVFLEWIYSQMQIYS</sequence>
<evidence type="ECO:0000256" key="20">
    <source>
        <dbReference type="PROSITE-ProRule" id="PRU00124"/>
    </source>
</evidence>
<evidence type="ECO:0000256" key="23">
    <source>
        <dbReference type="SAM" id="Phobius"/>
    </source>
</evidence>
<feature type="disulfide bond" evidence="20">
    <location>
        <begin position="115"/>
        <end position="130"/>
    </location>
</feature>
<dbReference type="Pfam" id="PF00089">
    <property type="entry name" value="Trypsin"/>
    <property type="match status" value="1"/>
</dbReference>
<keyword evidence="15" id="KW-0325">Glycoprotein</keyword>
<protein>
    <recommendedName>
        <fullName evidence="19">Transmembrane protease serine 2</fullName>
        <ecNumber evidence="18">3.4.21.122</ecNumber>
    </recommendedName>
</protein>
<dbReference type="GO" id="GO:0006508">
    <property type="term" value="P:proteolysis"/>
    <property type="evidence" value="ECO:0007669"/>
    <property type="project" value="UniProtKB-KW"/>
</dbReference>
<dbReference type="CTD" id="108709251"/>
<dbReference type="PROSITE" id="PS00134">
    <property type="entry name" value="TRYPSIN_HIS"/>
    <property type="match status" value="1"/>
</dbReference>
<evidence type="ECO:0000256" key="12">
    <source>
        <dbReference type="ARBA" id="ARBA00023136"/>
    </source>
</evidence>
<comment type="subunit">
    <text evidence="17">The catalytically active form interacts with ACE2.</text>
</comment>
<dbReference type="InterPro" id="IPR023415">
    <property type="entry name" value="LDLR_class-A_CS"/>
</dbReference>
<dbReference type="Pfam" id="PF15494">
    <property type="entry name" value="SRCR_2"/>
    <property type="match status" value="1"/>
</dbReference>
<organism evidence="26 27">
    <name type="scientific">Xenopus laevis</name>
    <name type="common">African clawed frog</name>
    <dbReference type="NCBI Taxonomy" id="8355"/>
    <lineage>
        <taxon>Eukaryota</taxon>
        <taxon>Metazoa</taxon>
        <taxon>Chordata</taxon>
        <taxon>Craniata</taxon>
        <taxon>Vertebrata</taxon>
        <taxon>Euteleostomi</taxon>
        <taxon>Amphibia</taxon>
        <taxon>Batrachia</taxon>
        <taxon>Anura</taxon>
        <taxon>Pipoidea</taxon>
        <taxon>Pipidae</taxon>
        <taxon>Xenopodinae</taxon>
        <taxon>Xenopus</taxon>
        <taxon>Xenopus</taxon>
    </lineage>
</organism>
<dbReference type="RefSeq" id="XP_018104411.2">
    <property type="nucleotide sequence ID" value="XM_018248922.2"/>
</dbReference>
<dbReference type="InterPro" id="IPR002172">
    <property type="entry name" value="LDrepeatLR_classA_rpt"/>
</dbReference>
<evidence type="ECO:0000256" key="17">
    <source>
        <dbReference type="ARBA" id="ARBA00064428"/>
    </source>
</evidence>
<dbReference type="Gene3D" id="2.40.10.10">
    <property type="entry name" value="Trypsin-like serine proteases"/>
    <property type="match status" value="1"/>
</dbReference>
<dbReference type="AlphaFoldDB" id="A0A8J0UBD5"/>
<keyword evidence="3" id="KW-1003">Cell membrane</keyword>
<evidence type="ECO:0000256" key="7">
    <source>
        <dbReference type="ARBA" id="ARBA00022801"/>
    </source>
</evidence>
<dbReference type="SUPFAM" id="SSF56487">
    <property type="entry name" value="SRCR-like"/>
    <property type="match status" value="1"/>
</dbReference>
<evidence type="ECO:0000256" key="19">
    <source>
        <dbReference type="ARBA" id="ARBA00071696"/>
    </source>
</evidence>
<evidence type="ECO:0000256" key="3">
    <source>
        <dbReference type="ARBA" id="ARBA00022475"/>
    </source>
</evidence>
<dbReference type="CDD" id="cd00112">
    <property type="entry name" value="LDLa"/>
    <property type="match status" value="2"/>
</dbReference>
<dbReference type="GO" id="GO:0005576">
    <property type="term" value="C:extracellular region"/>
    <property type="evidence" value="ECO:0007669"/>
    <property type="project" value="UniProtKB-SubCell"/>
</dbReference>
<reference evidence="27" key="2">
    <citation type="submission" date="2025-08" db="UniProtKB">
        <authorList>
            <consortium name="RefSeq"/>
        </authorList>
    </citation>
    <scope>IDENTIFICATION</scope>
    <source>
        <strain evidence="27">J_2021</strain>
        <tissue evidence="27">Erythrocytes</tissue>
    </source>
</reference>
<evidence type="ECO:0000256" key="22">
    <source>
        <dbReference type="RuleBase" id="RU363034"/>
    </source>
</evidence>
<feature type="transmembrane region" description="Helical" evidence="23">
    <location>
        <begin position="64"/>
        <end position="88"/>
    </location>
</feature>
<dbReference type="InterPro" id="IPR009003">
    <property type="entry name" value="Peptidase_S1_PA"/>
</dbReference>
<feature type="domain" description="Peptidase S1" evidence="24">
    <location>
        <begin position="273"/>
        <end position="508"/>
    </location>
</feature>
<dbReference type="GO" id="GO:0005886">
    <property type="term" value="C:plasma membrane"/>
    <property type="evidence" value="ECO:0007669"/>
    <property type="project" value="UniProtKB-SubCell"/>
</dbReference>
<dbReference type="InterPro" id="IPR036055">
    <property type="entry name" value="LDL_receptor-like_sf"/>
</dbReference>
<feature type="domain" description="SRCR" evidence="25">
    <location>
        <begin position="136"/>
        <end position="276"/>
    </location>
</feature>
<dbReference type="Gene3D" id="4.10.400.10">
    <property type="entry name" value="Low-density Lipoprotein Receptor"/>
    <property type="match status" value="2"/>
</dbReference>
<keyword evidence="6 23" id="KW-0812">Transmembrane</keyword>
<keyword evidence="26" id="KW-1185">Reference proteome</keyword>
<feature type="disulfide bond" evidence="20">
    <location>
        <begin position="153"/>
        <end position="168"/>
    </location>
</feature>
<dbReference type="PRINTS" id="PR00722">
    <property type="entry name" value="CHYMOTRYPSIN"/>
</dbReference>
<dbReference type="PROSITE" id="PS50240">
    <property type="entry name" value="TRYPSIN_DOM"/>
    <property type="match status" value="1"/>
</dbReference>
<evidence type="ECO:0000256" key="21">
    <source>
        <dbReference type="PROSITE-ProRule" id="PRU00196"/>
    </source>
</evidence>
<dbReference type="SMART" id="SM00192">
    <property type="entry name" value="LDLa"/>
    <property type="match status" value="2"/>
</dbReference>
<evidence type="ECO:0000259" key="24">
    <source>
        <dbReference type="PROSITE" id="PS50240"/>
    </source>
</evidence>
<keyword evidence="9 22" id="KW-0720">Serine protease</keyword>
<dbReference type="PANTHER" id="PTHR24252:SF25">
    <property type="entry name" value="TRANSMEMBRANE PROTEASE SERINE 2"/>
    <property type="match status" value="1"/>
</dbReference>
<dbReference type="CDD" id="cd00190">
    <property type="entry name" value="Tryp_SPc"/>
    <property type="match status" value="1"/>
</dbReference>
<dbReference type="PANTHER" id="PTHR24252">
    <property type="entry name" value="ACROSIN-RELATED"/>
    <property type="match status" value="1"/>
</dbReference>
<dbReference type="InterPro" id="IPR036772">
    <property type="entry name" value="SRCR-like_dom_sf"/>
</dbReference>
<evidence type="ECO:0000313" key="27">
    <source>
        <dbReference type="RefSeq" id="XP_018104411.2"/>
    </source>
</evidence>
<dbReference type="FunFam" id="3.10.250.10:FF:000027">
    <property type="entry name" value="Transmembrane serine protease 2"/>
    <property type="match status" value="1"/>
</dbReference>
<evidence type="ECO:0000256" key="14">
    <source>
        <dbReference type="ARBA" id="ARBA00023157"/>
    </source>
</evidence>
<dbReference type="KEGG" id="xla:108709251"/>
<dbReference type="OrthoDB" id="6380398at2759"/>
<keyword evidence="5 22" id="KW-0645">Protease</keyword>
<keyword evidence="14 20" id="KW-1015">Disulfide bond</keyword>
<evidence type="ECO:0000256" key="13">
    <source>
        <dbReference type="ARBA" id="ARBA00023145"/>
    </source>
</evidence>
<dbReference type="SMART" id="SM00020">
    <property type="entry name" value="Tryp_SPc"/>
    <property type="match status" value="1"/>
</dbReference>
<keyword evidence="7 22" id="KW-0378">Hydrolase</keyword>
<evidence type="ECO:0000256" key="10">
    <source>
        <dbReference type="ARBA" id="ARBA00022968"/>
    </source>
</evidence>
<evidence type="ECO:0000256" key="2">
    <source>
        <dbReference type="ARBA" id="ARBA00004613"/>
    </source>
</evidence>
<keyword evidence="11 23" id="KW-1133">Transmembrane helix</keyword>
<dbReference type="SUPFAM" id="SSF57424">
    <property type="entry name" value="LDL receptor-like module"/>
    <property type="match status" value="2"/>
</dbReference>
<dbReference type="InterPro" id="IPR001314">
    <property type="entry name" value="Peptidase_S1A"/>
</dbReference>
<dbReference type="PROSITE" id="PS50068">
    <property type="entry name" value="LDLRA_2"/>
    <property type="match status" value="2"/>
</dbReference>
<comment type="subcellular location">
    <subcellularLocation>
        <location evidence="1">Cell membrane</location>
        <topology evidence="1">Single-pass type II membrane protein</topology>
    </subcellularLocation>
    <subcellularLocation>
        <location evidence="2">Secreted</location>
    </subcellularLocation>
</comment>
<evidence type="ECO:0000256" key="15">
    <source>
        <dbReference type="ARBA" id="ARBA00023180"/>
    </source>
</evidence>